<gene>
    <name evidence="1" type="ORF">BDN72DRAFT_830899</name>
</gene>
<accession>A0ACD3BEU7</accession>
<dbReference type="Proteomes" id="UP000308600">
    <property type="component" value="Unassembled WGS sequence"/>
</dbReference>
<sequence>MTTLTPTIKLNDGTAVPWLAFGTGTALYGRDATNAIRLAVDKGITHLDGAQIYDNEETLGAGIRSAGKPRSELYIVTKLKGLNPGQTVKETLVISLKKLGVDYVDLFLVHSPHPANVDGTLKAVWQGMEEVKREGLARSIGVSNFRVEDLQTVLDGATVVPAVNQIELHPYVWKAAEPIVKFGLEHGITPASYGGQTPLVRAAGGPVDAVLTGIQGRLENACGKSVTPGQVLTKWIIQKGAIVVTTTSKESRIAEFQDTISVPDLTKEEIDAIEEAGSKLHKRIYMKAVFGE</sequence>
<evidence type="ECO:0000313" key="1">
    <source>
        <dbReference type="EMBL" id="TFK76341.1"/>
    </source>
</evidence>
<protein>
    <submittedName>
        <fullName evidence="1">Aldo/keto reductase</fullName>
    </submittedName>
</protein>
<dbReference type="EMBL" id="ML208260">
    <property type="protein sequence ID" value="TFK76341.1"/>
    <property type="molecule type" value="Genomic_DNA"/>
</dbReference>
<evidence type="ECO:0000313" key="2">
    <source>
        <dbReference type="Proteomes" id="UP000308600"/>
    </source>
</evidence>
<proteinExistence type="predicted"/>
<reference evidence="1 2" key="1">
    <citation type="journal article" date="2019" name="Nat. Ecol. Evol.">
        <title>Megaphylogeny resolves global patterns of mushroom evolution.</title>
        <authorList>
            <person name="Varga T."/>
            <person name="Krizsan K."/>
            <person name="Foldi C."/>
            <person name="Dima B."/>
            <person name="Sanchez-Garcia M."/>
            <person name="Sanchez-Ramirez S."/>
            <person name="Szollosi G.J."/>
            <person name="Szarkandi J.G."/>
            <person name="Papp V."/>
            <person name="Albert L."/>
            <person name="Andreopoulos W."/>
            <person name="Angelini C."/>
            <person name="Antonin V."/>
            <person name="Barry K.W."/>
            <person name="Bougher N.L."/>
            <person name="Buchanan P."/>
            <person name="Buyck B."/>
            <person name="Bense V."/>
            <person name="Catcheside P."/>
            <person name="Chovatia M."/>
            <person name="Cooper J."/>
            <person name="Damon W."/>
            <person name="Desjardin D."/>
            <person name="Finy P."/>
            <person name="Geml J."/>
            <person name="Haridas S."/>
            <person name="Hughes K."/>
            <person name="Justo A."/>
            <person name="Karasinski D."/>
            <person name="Kautmanova I."/>
            <person name="Kiss B."/>
            <person name="Kocsube S."/>
            <person name="Kotiranta H."/>
            <person name="LaButti K.M."/>
            <person name="Lechner B.E."/>
            <person name="Liimatainen K."/>
            <person name="Lipzen A."/>
            <person name="Lukacs Z."/>
            <person name="Mihaltcheva S."/>
            <person name="Morgado L.N."/>
            <person name="Niskanen T."/>
            <person name="Noordeloos M.E."/>
            <person name="Ohm R.A."/>
            <person name="Ortiz-Santana B."/>
            <person name="Ovrebo C."/>
            <person name="Racz N."/>
            <person name="Riley R."/>
            <person name="Savchenko A."/>
            <person name="Shiryaev A."/>
            <person name="Soop K."/>
            <person name="Spirin V."/>
            <person name="Szebenyi C."/>
            <person name="Tomsovsky M."/>
            <person name="Tulloss R.E."/>
            <person name="Uehling J."/>
            <person name="Grigoriev I.V."/>
            <person name="Vagvolgyi C."/>
            <person name="Papp T."/>
            <person name="Martin F.M."/>
            <person name="Miettinen O."/>
            <person name="Hibbett D.S."/>
            <person name="Nagy L.G."/>
        </authorList>
    </citation>
    <scope>NUCLEOTIDE SEQUENCE [LARGE SCALE GENOMIC DNA]</scope>
    <source>
        <strain evidence="1 2">NL-1719</strain>
    </source>
</reference>
<organism evidence="1 2">
    <name type="scientific">Pluteus cervinus</name>
    <dbReference type="NCBI Taxonomy" id="181527"/>
    <lineage>
        <taxon>Eukaryota</taxon>
        <taxon>Fungi</taxon>
        <taxon>Dikarya</taxon>
        <taxon>Basidiomycota</taxon>
        <taxon>Agaricomycotina</taxon>
        <taxon>Agaricomycetes</taxon>
        <taxon>Agaricomycetidae</taxon>
        <taxon>Agaricales</taxon>
        <taxon>Pluteineae</taxon>
        <taxon>Pluteaceae</taxon>
        <taxon>Pluteus</taxon>
    </lineage>
</organism>
<name>A0ACD3BEU7_9AGAR</name>
<keyword evidence="2" id="KW-1185">Reference proteome</keyword>